<keyword evidence="5 6" id="KW-0472">Membrane</keyword>
<evidence type="ECO:0000313" key="8">
    <source>
        <dbReference type="EMBL" id="MFD2420292.1"/>
    </source>
</evidence>
<dbReference type="RefSeq" id="WP_378268316.1">
    <property type="nucleotide sequence ID" value="NZ_JBHUKR010000017.1"/>
</dbReference>
<dbReference type="CDD" id="cd17319">
    <property type="entry name" value="MFS_ExuT_GudP_like"/>
    <property type="match status" value="1"/>
</dbReference>
<keyword evidence="2" id="KW-0813">Transport</keyword>
<protein>
    <submittedName>
        <fullName evidence="8">MFS transporter</fullName>
    </submittedName>
</protein>
<organism evidence="8 9">
    <name type="scientific">Amycolatopsis pigmentata</name>
    <dbReference type="NCBI Taxonomy" id="450801"/>
    <lineage>
        <taxon>Bacteria</taxon>
        <taxon>Bacillati</taxon>
        <taxon>Actinomycetota</taxon>
        <taxon>Actinomycetes</taxon>
        <taxon>Pseudonocardiales</taxon>
        <taxon>Pseudonocardiaceae</taxon>
        <taxon>Amycolatopsis</taxon>
    </lineage>
</organism>
<dbReference type="Proteomes" id="UP001597417">
    <property type="component" value="Unassembled WGS sequence"/>
</dbReference>
<feature type="transmembrane region" description="Helical" evidence="6">
    <location>
        <begin position="244"/>
        <end position="264"/>
    </location>
</feature>
<feature type="transmembrane region" description="Helical" evidence="6">
    <location>
        <begin position="333"/>
        <end position="354"/>
    </location>
</feature>
<comment type="subcellular location">
    <subcellularLocation>
        <location evidence="1">Cell membrane</location>
        <topology evidence="1">Multi-pass membrane protein</topology>
    </subcellularLocation>
</comment>
<feature type="transmembrane region" description="Helical" evidence="6">
    <location>
        <begin position="140"/>
        <end position="163"/>
    </location>
</feature>
<evidence type="ECO:0000259" key="7">
    <source>
        <dbReference type="PROSITE" id="PS50850"/>
    </source>
</evidence>
<feature type="transmembrane region" description="Helical" evidence="6">
    <location>
        <begin position="175"/>
        <end position="197"/>
    </location>
</feature>
<evidence type="ECO:0000256" key="6">
    <source>
        <dbReference type="SAM" id="Phobius"/>
    </source>
</evidence>
<dbReference type="SUPFAM" id="SSF103473">
    <property type="entry name" value="MFS general substrate transporter"/>
    <property type="match status" value="1"/>
</dbReference>
<dbReference type="PROSITE" id="PS50850">
    <property type="entry name" value="MFS"/>
    <property type="match status" value="1"/>
</dbReference>
<evidence type="ECO:0000256" key="3">
    <source>
        <dbReference type="ARBA" id="ARBA00022692"/>
    </source>
</evidence>
<dbReference type="InterPro" id="IPR036259">
    <property type="entry name" value="MFS_trans_sf"/>
</dbReference>
<feature type="transmembrane region" description="Helical" evidence="6">
    <location>
        <begin position="106"/>
        <end position="128"/>
    </location>
</feature>
<name>A0ABW5G2M2_9PSEU</name>
<dbReference type="InterPro" id="IPR011701">
    <property type="entry name" value="MFS"/>
</dbReference>
<reference evidence="9" key="1">
    <citation type="journal article" date="2019" name="Int. J. Syst. Evol. Microbiol.">
        <title>The Global Catalogue of Microorganisms (GCM) 10K type strain sequencing project: providing services to taxonomists for standard genome sequencing and annotation.</title>
        <authorList>
            <consortium name="The Broad Institute Genomics Platform"/>
            <consortium name="The Broad Institute Genome Sequencing Center for Infectious Disease"/>
            <person name="Wu L."/>
            <person name="Ma J."/>
        </authorList>
    </citation>
    <scope>NUCLEOTIDE SEQUENCE [LARGE SCALE GENOMIC DNA]</scope>
    <source>
        <strain evidence="9">CGMCC 4.7645</strain>
    </source>
</reference>
<feature type="transmembrane region" description="Helical" evidence="6">
    <location>
        <begin position="396"/>
        <end position="417"/>
    </location>
</feature>
<evidence type="ECO:0000313" key="9">
    <source>
        <dbReference type="Proteomes" id="UP001597417"/>
    </source>
</evidence>
<proteinExistence type="predicted"/>
<evidence type="ECO:0000256" key="1">
    <source>
        <dbReference type="ARBA" id="ARBA00004651"/>
    </source>
</evidence>
<accession>A0ABW5G2M2</accession>
<keyword evidence="3 6" id="KW-0812">Transmembrane</keyword>
<feature type="transmembrane region" description="Helical" evidence="6">
    <location>
        <begin position="309"/>
        <end position="327"/>
    </location>
</feature>
<sequence length="436" mass="46422">MTAELRTAHRKATRRLIPVLVLLLFVNYLDRVNVGFAAPTMNPALGMTTTGYGLGVALFFVGYVLLEIPSNYVLYRVGARRWLARIAVSWGVVAALHAAVSGTGTFVGARILLGIAEAGLLPGILWYISQWFTGQRRVFVLGAYYVAVPLSTALGGPLSNWLIHHGQHTFGIEGWRFMFAVEGIAAVVLGFAVLLLLTDKPAEARWLTTDERSALTEANRIERAHDSGRHSFSSALRSATTIRLAIVFLLLTFPMFAITFFVPLVTTGLVHDRASAAVNVVTFIPFALGAIASVVWSRMARREPGRGHLALPVLLAGIGVALCAFAGKSFPLLVVGVALSAIGIYAAIPVFWSISSARLEGAAAASGLALINTVGALGGFIAGYATGWLRELSGGYQLPFGIMALSLVLCGLLSFAIPRGHTAHVTRPATETEQVG</sequence>
<feature type="transmembrane region" description="Helical" evidence="6">
    <location>
        <begin position="82"/>
        <end position="100"/>
    </location>
</feature>
<comment type="caution">
    <text evidence="8">The sequence shown here is derived from an EMBL/GenBank/DDBJ whole genome shotgun (WGS) entry which is preliminary data.</text>
</comment>
<feature type="transmembrane region" description="Helical" evidence="6">
    <location>
        <begin position="361"/>
        <end position="384"/>
    </location>
</feature>
<feature type="transmembrane region" description="Helical" evidence="6">
    <location>
        <begin position="12"/>
        <end position="29"/>
    </location>
</feature>
<gene>
    <name evidence="8" type="ORF">ACFSXZ_28565</name>
</gene>
<dbReference type="Gene3D" id="1.20.1250.20">
    <property type="entry name" value="MFS general substrate transporter like domains"/>
    <property type="match status" value="2"/>
</dbReference>
<evidence type="ECO:0000256" key="4">
    <source>
        <dbReference type="ARBA" id="ARBA00022989"/>
    </source>
</evidence>
<keyword evidence="4 6" id="KW-1133">Transmembrane helix</keyword>
<evidence type="ECO:0000256" key="5">
    <source>
        <dbReference type="ARBA" id="ARBA00023136"/>
    </source>
</evidence>
<dbReference type="PANTHER" id="PTHR43791:SF36">
    <property type="entry name" value="TRANSPORTER, PUTATIVE (AFU_ORTHOLOGUE AFUA_6G08340)-RELATED"/>
    <property type="match status" value="1"/>
</dbReference>
<dbReference type="Pfam" id="PF07690">
    <property type="entry name" value="MFS_1"/>
    <property type="match status" value="1"/>
</dbReference>
<keyword evidence="9" id="KW-1185">Reference proteome</keyword>
<feature type="domain" description="Major facilitator superfamily (MFS) profile" evidence="7">
    <location>
        <begin position="16"/>
        <end position="422"/>
    </location>
</feature>
<dbReference type="PANTHER" id="PTHR43791">
    <property type="entry name" value="PERMEASE-RELATED"/>
    <property type="match status" value="1"/>
</dbReference>
<dbReference type="InterPro" id="IPR020846">
    <property type="entry name" value="MFS_dom"/>
</dbReference>
<feature type="transmembrane region" description="Helical" evidence="6">
    <location>
        <begin position="49"/>
        <end position="70"/>
    </location>
</feature>
<evidence type="ECO:0000256" key="2">
    <source>
        <dbReference type="ARBA" id="ARBA00022448"/>
    </source>
</evidence>
<dbReference type="EMBL" id="JBHUKR010000017">
    <property type="protein sequence ID" value="MFD2420292.1"/>
    <property type="molecule type" value="Genomic_DNA"/>
</dbReference>
<feature type="transmembrane region" description="Helical" evidence="6">
    <location>
        <begin position="276"/>
        <end position="297"/>
    </location>
</feature>